<organism evidence="2 3">
    <name type="scientific">Cylindrobasidium torrendii FP15055 ss-10</name>
    <dbReference type="NCBI Taxonomy" id="1314674"/>
    <lineage>
        <taxon>Eukaryota</taxon>
        <taxon>Fungi</taxon>
        <taxon>Dikarya</taxon>
        <taxon>Basidiomycota</taxon>
        <taxon>Agaricomycotina</taxon>
        <taxon>Agaricomycetes</taxon>
        <taxon>Agaricomycetidae</taxon>
        <taxon>Agaricales</taxon>
        <taxon>Marasmiineae</taxon>
        <taxon>Physalacriaceae</taxon>
        <taxon>Cylindrobasidium</taxon>
    </lineage>
</organism>
<feature type="compositionally biased region" description="Polar residues" evidence="1">
    <location>
        <begin position="33"/>
        <end position="45"/>
    </location>
</feature>
<keyword evidence="3" id="KW-1185">Reference proteome</keyword>
<sequence length="137" mass="14961">MPSPTGSPPRTQTFSIRRRPLPTSLHTAKSRRTSASVSALNSRRSTLPRLSPASTATMSLPRTAPTTFLLALVMRTSLGLPPRPRLTSRHSVPLLLSLRAPRRFVFNLSLPELALTTPQNRLLNNLGINVATVQCTT</sequence>
<name>A0A0D7AVV0_9AGAR</name>
<accession>A0A0D7AVV0</accession>
<evidence type="ECO:0000313" key="2">
    <source>
        <dbReference type="EMBL" id="KIY62130.1"/>
    </source>
</evidence>
<reference evidence="2 3" key="1">
    <citation type="journal article" date="2015" name="Fungal Genet. Biol.">
        <title>Evolution of novel wood decay mechanisms in Agaricales revealed by the genome sequences of Fistulina hepatica and Cylindrobasidium torrendii.</title>
        <authorList>
            <person name="Floudas D."/>
            <person name="Held B.W."/>
            <person name="Riley R."/>
            <person name="Nagy L.G."/>
            <person name="Koehler G."/>
            <person name="Ransdell A.S."/>
            <person name="Younus H."/>
            <person name="Chow J."/>
            <person name="Chiniquy J."/>
            <person name="Lipzen A."/>
            <person name="Tritt A."/>
            <person name="Sun H."/>
            <person name="Haridas S."/>
            <person name="LaButti K."/>
            <person name="Ohm R.A."/>
            <person name="Kues U."/>
            <person name="Blanchette R.A."/>
            <person name="Grigoriev I.V."/>
            <person name="Minto R.E."/>
            <person name="Hibbett D.S."/>
        </authorList>
    </citation>
    <scope>NUCLEOTIDE SEQUENCE [LARGE SCALE GENOMIC DNA]</scope>
    <source>
        <strain evidence="2 3">FP15055 ss-10</strain>
    </source>
</reference>
<evidence type="ECO:0000313" key="3">
    <source>
        <dbReference type="Proteomes" id="UP000054007"/>
    </source>
</evidence>
<gene>
    <name evidence="2" type="ORF">CYLTODRAFT_187928</name>
</gene>
<dbReference type="AlphaFoldDB" id="A0A0D7AVV0"/>
<dbReference type="Proteomes" id="UP000054007">
    <property type="component" value="Unassembled WGS sequence"/>
</dbReference>
<proteinExistence type="predicted"/>
<feature type="region of interest" description="Disordered" evidence="1">
    <location>
        <begin position="1"/>
        <end position="59"/>
    </location>
</feature>
<dbReference type="EMBL" id="KN880820">
    <property type="protein sequence ID" value="KIY62130.1"/>
    <property type="molecule type" value="Genomic_DNA"/>
</dbReference>
<protein>
    <submittedName>
        <fullName evidence="2">Uncharacterized protein</fullName>
    </submittedName>
</protein>
<evidence type="ECO:0000256" key="1">
    <source>
        <dbReference type="SAM" id="MobiDB-lite"/>
    </source>
</evidence>